<name>A0A975BLH6_9BACT</name>
<accession>A0A975BLH6</accession>
<reference evidence="1" key="1">
    <citation type="journal article" date="2021" name="Microb. Physiol.">
        <title>Proteogenomic Insights into the Physiology of Marine, Sulfate-Reducing, Filamentous Desulfonema limicola and Desulfonema magnum.</title>
        <authorList>
            <person name="Schnaars V."/>
            <person name="Wohlbrand L."/>
            <person name="Scheve S."/>
            <person name="Hinrichs C."/>
            <person name="Reinhardt R."/>
            <person name="Rabus R."/>
        </authorList>
    </citation>
    <scope>NUCLEOTIDE SEQUENCE</scope>
    <source>
        <strain evidence="1">4be13</strain>
    </source>
</reference>
<keyword evidence="2" id="KW-1185">Reference proteome</keyword>
<dbReference type="PANTHER" id="PTHR35271:SF1">
    <property type="entry name" value="ABC TRANSPORTER, SUBSTRATE-BINDING LIPOPROTEIN"/>
    <property type="match status" value="1"/>
</dbReference>
<dbReference type="InterPro" id="IPR007487">
    <property type="entry name" value="ABC_transpt-TYRBP-like"/>
</dbReference>
<organism evidence="1 2">
    <name type="scientific">Desulfonema magnum</name>
    <dbReference type="NCBI Taxonomy" id="45655"/>
    <lineage>
        <taxon>Bacteria</taxon>
        <taxon>Pseudomonadati</taxon>
        <taxon>Thermodesulfobacteriota</taxon>
        <taxon>Desulfobacteria</taxon>
        <taxon>Desulfobacterales</taxon>
        <taxon>Desulfococcaceae</taxon>
        <taxon>Desulfonema</taxon>
    </lineage>
</organism>
<dbReference type="Pfam" id="PF04392">
    <property type="entry name" value="ABC_sub_bind"/>
    <property type="match status" value="1"/>
</dbReference>
<gene>
    <name evidence="1" type="ORF">dnm_033090</name>
</gene>
<dbReference type="Proteomes" id="UP000663722">
    <property type="component" value="Chromosome"/>
</dbReference>
<dbReference type="AlphaFoldDB" id="A0A975BLH6"/>
<proteinExistence type="predicted"/>
<evidence type="ECO:0000313" key="2">
    <source>
        <dbReference type="Proteomes" id="UP000663722"/>
    </source>
</evidence>
<dbReference type="KEGG" id="dmm:dnm_033090"/>
<dbReference type="EMBL" id="CP061800">
    <property type="protein sequence ID" value="QTA87279.1"/>
    <property type="molecule type" value="Genomic_DNA"/>
</dbReference>
<sequence length="324" mass="36872">MNSYNNETMNITERMIKIISKKLLCLLFLFLLLPGLLSADDKRKIMVINSDASVEKYREVQEEFHKAISYPIPVTEIRLEDRRRTISEIDALLDDKDYCVVYCIGTKAYLIANKYADEKPVIFSSVINWLRLPVTERTYGVSNELHTGMQLMLFRYIFPKIQKLGVLYSRQYTGEWFKKTVEAAKEMNVEIIGHAVSDGNDAVTKLQKLLPDIQAFWLISDPMVMSDKKNLFKILKQCDTKKTPVFSYHGVFAKYGAILVVSADNPTIGRQAAGIAEELLSGRKPAEKVQFPAGSHIILNLKKVKEYGLQYSEDALGSVNQVIE</sequence>
<evidence type="ECO:0000313" key="1">
    <source>
        <dbReference type="EMBL" id="QTA87279.1"/>
    </source>
</evidence>
<protein>
    <submittedName>
        <fullName evidence="1">ABC transporter, substrate-binding protein domain-containing protein</fullName>
    </submittedName>
</protein>
<dbReference type="PANTHER" id="PTHR35271">
    <property type="entry name" value="ABC TRANSPORTER, SUBSTRATE-BINDING LIPOPROTEIN-RELATED"/>
    <property type="match status" value="1"/>
</dbReference>
<dbReference type="Gene3D" id="3.40.50.2300">
    <property type="match status" value="2"/>
</dbReference>